<accession>A0A7S1USX4</accession>
<reference evidence="1" key="1">
    <citation type="submission" date="2021-01" db="EMBL/GenBank/DDBJ databases">
        <authorList>
            <person name="Corre E."/>
            <person name="Pelletier E."/>
            <person name="Niang G."/>
            <person name="Scheremetjew M."/>
            <person name="Finn R."/>
            <person name="Kale V."/>
            <person name="Holt S."/>
            <person name="Cochrane G."/>
            <person name="Meng A."/>
            <person name="Brown T."/>
            <person name="Cohen L."/>
        </authorList>
    </citation>
    <scope>NUCLEOTIDE SEQUENCE</scope>
    <source>
        <strain evidence="1">CCMP 410</strain>
    </source>
</reference>
<dbReference type="EMBL" id="HBGK01012407">
    <property type="protein sequence ID" value="CAD9277523.1"/>
    <property type="molecule type" value="Transcribed_RNA"/>
</dbReference>
<dbReference type="InterPro" id="IPR016024">
    <property type="entry name" value="ARM-type_fold"/>
</dbReference>
<name>A0A7S1USX4_9STRA</name>
<protein>
    <submittedName>
        <fullName evidence="1">Uncharacterized protein</fullName>
    </submittedName>
</protein>
<dbReference type="Gene3D" id="1.25.40.180">
    <property type="match status" value="1"/>
</dbReference>
<sequence>MVALFLSRTAILLHQSSSNERRIQETIKTIMDRASLDMRYEQMYARLCGRLATSTVYGPYYNERMHHPTTRTNHRLRSCSNISFRQALRNECQESMSVSILYYDI</sequence>
<proteinExistence type="predicted"/>
<dbReference type="AlphaFoldDB" id="A0A7S1USX4"/>
<gene>
    <name evidence="1" type="ORF">GOCE00092_LOCUS6432</name>
</gene>
<evidence type="ECO:0000313" key="1">
    <source>
        <dbReference type="EMBL" id="CAD9277523.1"/>
    </source>
</evidence>
<dbReference type="SUPFAM" id="SSF48371">
    <property type="entry name" value="ARM repeat"/>
    <property type="match status" value="1"/>
</dbReference>
<organism evidence="1">
    <name type="scientific">Grammatophora oceanica</name>
    <dbReference type="NCBI Taxonomy" id="210454"/>
    <lineage>
        <taxon>Eukaryota</taxon>
        <taxon>Sar</taxon>
        <taxon>Stramenopiles</taxon>
        <taxon>Ochrophyta</taxon>
        <taxon>Bacillariophyta</taxon>
        <taxon>Fragilariophyceae</taxon>
        <taxon>Fragilariophycidae</taxon>
        <taxon>Rhabdonematales</taxon>
        <taxon>Grammatophoraceae</taxon>
        <taxon>Grammatophora</taxon>
    </lineage>
</organism>